<evidence type="ECO:0000259" key="3">
    <source>
        <dbReference type="PROSITE" id="PS50043"/>
    </source>
</evidence>
<dbReference type="RefSeq" id="WP_280756738.1">
    <property type="nucleotide sequence ID" value="NZ_JARXYA010000005.1"/>
</dbReference>
<sequence length="195" mass="22116">MISLLIVDDHPVYRDALHQYLSRRFHGNNVKASSASTIAEGIKLIQSQNTPWAVLLDLSIPDAHDHLSGIKQFKNLHNVRDIAAISGLDEDLWKEQCLSAGCCLFISKNNDVDYIYKQLESMMSTYIEATSPSNLTQRQQEILKYIAEGQSNKMIAYNLDIKEQTVKIHVNLLFKKLKVTNRTQAVYQAKLLGLI</sequence>
<dbReference type="SUPFAM" id="SSF46894">
    <property type="entry name" value="C-terminal effector domain of the bipartite response regulators"/>
    <property type="match status" value="1"/>
</dbReference>
<dbReference type="InterPro" id="IPR051015">
    <property type="entry name" value="EvgA-like"/>
</dbReference>
<dbReference type="Gene3D" id="3.40.50.2300">
    <property type="match status" value="1"/>
</dbReference>
<dbReference type="GO" id="GO:0000160">
    <property type="term" value="P:phosphorelay signal transduction system"/>
    <property type="evidence" value="ECO:0007669"/>
    <property type="project" value="InterPro"/>
</dbReference>
<organism evidence="5 6">
    <name type="scientific">Polynucleobacter sphagniphilus</name>
    <dbReference type="NCBI Taxonomy" id="1743169"/>
    <lineage>
        <taxon>Bacteria</taxon>
        <taxon>Pseudomonadati</taxon>
        <taxon>Pseudomonadota</taxon>
        <taxon>Betaproteobacteria</taxon>
        <taxon>Burkholderiales</taxon>
        <taxon>Burkholderiaceae</taxon>
        <taxon>Polynucleobacter</taxon>
    </lineage>
</organism>
<evidence type="ECO:0000313" key="5">
    <source>
        <dbReference type="EMBL" id="MDH6503954.1"/>
    </source>
</evidence>
<dbReference type="GO" id="GO:0006355">
    <property type="term" value="P:regulation of DNA-templated transcription"/>
    <property type="evidence" value="ECO:0007669"/>
    <property type="project" value="InterPro"/>
</dbReference>
<dbReference type="EMBL" id="JARXYA010000005">
    <property type="protein sequence ID" value="MDH6503954.1"/>
    <property type="molecule type" value="Genomic_DNA"/>
</dbReference>
<keyword evidence="1 5" id="KW-0238">DNA-binding</keyword>
<proteinExistence type="predicted"/>
<feature type="modified residue" description="4-aspartylphosphate" evidence="2">
    <location>
        <position position="57"/>
    </location>
</feature>
<dbReference type="Proteomes" id="UP001161160">
    <property type="component" value="Unassembled WGS sequence"/>
</dbReference>
<dbReference type="GO" id="GO:0003677">
    <property type="term" value="F:DNA binding"/>
    <property type="evidence" value="ECO:0007669"/>
    <property type="project" value="UniProtKB-KW"/>
</dbReference>
<dbReference type="Pfam" id="PF00072">
    <property type="entry name" value="Response_reg"/>
    <property type="match status" value="1"/>
</dbReference>
<feature type="domain" description="HTH luxR-type" evidence="3">
    <location>
        <begin position="128"/>
        <end position="193"/>
    </location>
</feature>
<name>A0AA43MAC9_9BURK</name>
<dbReference type="InterPro" id="IPR036388">
    <property type="entry name" value="WH-like_DNA-bd_sf"/>
</dbReference>
<dbReference type="InterPro" id="IPR001789">
    <property type="entry name" value="Sig_transdc_resp-reg_receiver"/>
</dbReference>
<dbReference type="PRINTS" id="PR00038">
    <property type="entry name" value="HTHLUXR"/>
</dbReference>
<dbReference type="SMART" id="SM00448">
    <property type="entry name" value="REC"/>
    <property type="match status" value="1"/>
</dbReference>
<accession>A0AA43MAC9</accession>
<dbReference type="PANTHER" id="PTHR45566:SF1">
    <property type="entry name" value="HTH-TYPE TRANSCRIPTIONAL REGULATOR YHJB-RELATED"/>
    <property type="match status" value="1"/>
</dbReference>
<comment type="caution">
    <text evidence="5">The sequence shown here is derived from an EMBL/GenBank/DDBJ whole genome shotgun (WGS) entry which is preliminary data.</text>
</comment>
<evidence type="ECO:0000313" key="6">
    <source>
        <dbReference type="Proteomes" id="UP001161160"/>
    </source>
</evidence>
<evidence type="ECO:0000256" key="2">
    <source>
        <dbReference type="PROSITE-ProRule" id="PRU00169"/>
    </source>
</evidence>
<dbReference type="PANTHER" id="PTHR45566">
    <property type="entry name" value="HTH-TYPE TRANSCRIPTIONAL REGULATOR YHJB-RELATED"/>
    <property type="match status" value="1"/>
</dbReference>
<keyword evidence="6" id="KW-1185">Reference proteome</keyword>
<keyword evidence="2" id="KW-0597">Phosphoprotein</keyword>
<evidence type="ECO:0000259" key="4">
    <source>
        <dbReference type="PROSITE" id="PS50110"/>
    </source>
</evidence>
<dbReference type="SMART" id="SM00421">
    <property type="entry name" value="HTH_LUXR"/>
    <property type="match status" value="1"/>
</dbReference>
<dbReference type="InterPro" id="IPR016032">
    <property type="entry name" value="Sig_transdc_resp-reg_C-effctor"/>
</dbReference>
<dbReference type="AlphaFoldDB" id="A0AA43MAC9"/>
<gene>
    <name evidence="5" type="ORF">M2127_001258</name>
</gene>
<feature type="domain" description="Response regulatory" evidence="4">
    <location>
        <begin position="3"/>
        <end position="123"/>
    </location>
</feature>
<dbReference type="SUPFAM" id="SSF52172">
    <property type="entry name" value="CheY-like"/>
    <property type="match status" value="1"/>
</dbReference>
<dbReference type="Pfam" id="PF00196">
    <property type="entry name" value="GerE"/>
    <property type="match status" value="1"/>
</dbReference>
<evidence type="ECO:0000256" key="1">
    <source>
        <dbReference type="ARBA" id="ARBA00023125"/>
    </source>
</evidence>
<reference evidence="5" key="1">
    <citation type="submission" date="2023-04" db="EMBL/GenBank/DDBJ databases">
        <title>Genome Encyclopedia of Bacteria and Archaea VI: Functional Genomics of Type Strains.</title>
        <authorList>
            <person name="Whitman W."/>
        </authorList>
    </citation>
    <scope>NUCLEOTIDE SEQUENCE</scope>
    <source>
        <strain evidence="5">Enz.4-51</strain>
    </source>
</reference>
<dbReference type="Gene3D" id="1.10.10.10">
    <property type="entry name" value="Winged helix-like DNA-binding domain superfamily/Winged helix DNA-binding domain"/>
    <property type="match status" value="1"/>
</dbReference>
<dbReference type="InterPro" id="IPR011006">
    <property type="entry name" value="CheY-like_superfamily"/>
</dbReference>
<protein>
    <submittedName>
        <fullName evidence="5">DNA-binding NarL/FixJ family response regulator</fullName>
    </submittedName>
</protein>
<dbReference type="PROSITE" id="PS50043">
    <property type="entry name" value="HTH_LUXR_2"/>
    <property type="match status" value="1"/>
</dbReference>
<dbReference type="CDD" id="cd06170">
    <property type="entry name" value="LuxR_C_like"/>
    <property type="match status" value="1"/>
</dbReference>
<dbReference type="InterPro" id="IPR000792">
    <property type="entry name" value="Tscrpt_reg_LuxR_C"/>
</dbReference>
<dbReference type="PROSITE" id="PS50110">
    <property type="entry name" value="RESPONSE_REGULATORY"/>
    <property type="match status" value="1"/>
</dbReference>